<dbReference type="EMBL" id="CP019288">
    <property type="protein sequence ID" value="QHI35062.1"/>
    <property type="molecule type" value="Genomic_DNA"/>
</dbReference>
<sequence>MKYRPLDRLKVKIETAKEESDLTYFFELLNYAEFLTKNIALFLVSAINDDAERTRYRYQYKLSRANAIGDFSKSIDEVVIGPAAQLLNSNIRDYELKELTQRCGSGEWQYDCQLLISQCLSDFNIEHNKLSNKSPLRNWFLLLTQLRNKTKGHGAPRLDSCNKACPKLDKSISLIIKKFSMFKRSWAFLHQNLSGRYRVSYLTENVDDPYADLKKENQFNFSNGIYVYLDEPKKVDLFYSNAELTDFWITNGNLKNERFETLSYISDERVYQSANNYLVPITQLPKSHTEGTNDLNVVGNCLSNLPTTPELYVKRKDLEDELRTTLLQEDRFPIITLLGKGGVGKTSLAINLIYSLTNEKRFDLIIWFSSRDIDLLMDGPKQVQTKVLNIRDMAKDYCSLLYPKAKNSEQEQLFANDLTKNSFGKTLFIFDNFETISNPIEVFEWINTYIRNPNKVLITSRISRSFKADYPIEVQGMTEEECLELIHQFAKDLNIEGLLNNSYIKDLIEESDGHPYIIKILLGEVARNKKTGKIKRIVAEQEKILDALFKRTFNTLSPAAKRVFLTLCSWNSMVPTIALEAVLWRPENEKMNVQSAIEELRQSSFIEIITKDDDEIINVPLAATIFGKGELEINPEKIKIMSDRELLMEFGTTTFSNLSSGLSLQIERKFKSISKRINSITEFENELPLLEYIASKYPKTYNYIIELFEEYNKYDRVKYYIREYIKSNIPSEQKAKLWNKLASVCRYSKDWDGESHALTELVQIAGVSLGEISEAANRINNHIYNSMAAKRDEYKAEMLKIIIDQFTHHIPEGDATDYSRLGWLLLNNNDPVNAKIIVEKGLVIDNDNRYCQKLLEKLK</sequence>
<reference evidence="2 3" key="1">
    <citation type="journal article" date="2013" name="Int. J. Syst. Evol. Microbiol.">
        <title>Kordia antarctica sp. nov., isolated from Antarctic seawater.</title>
        <authorList>
            <person name="Baek K."/>
            <person name="Choi A."/>
            <person name="Kang I."/>
            <person name="Lee K."/>
            <person name="Cho J.C."/>
        </authorList>
    </citation>
    <scope>NUCLEOTIDE SEQUENCE [LARGE SCALE GENOMIC DNA]</scope>
    <source>
        <strain evidence="2 3">IMCC3317</strain>
    </source>
</reference>
<accession>A0A7L4ZE65</accession>
<dbReference type="RefSeq" id="WP_160127835.1">
    <property type="nucleotide sequence ID" value="NZ_CP019288.1"/>
</dbReference>
<dbReference type="GO" id="GO:0043531">
    <property type="term" value="F:ADP binding"/>
    <property type="evidence" value="ECO:0007669"/>
    <property type="project" value="InterPro"/>
</dbReference>
<evidence type="ECO:0000313" key="2">
    <source>
        <dbReference type="EMBL" id="QHI35062.1"/>
    </source>
</evidence>
<dbReference type="InterPro" id="IPR002182">
    <property type="entry name" value="NB-ARC"/>
</dbReference>
<dbReference type="KEGG" id="kan:IMCC3317_04080"/>
<evidence type="ECO:0000313" key="3">
    <source>
        <dbReference type="Proteomes" id="UP000464657"/>
    </source>
</evidence>
<dbReference type="Pfam" id="PF00931">
    <property type="entry name" value="NB-ARC"/>
    <property type="match status" value="1"/>
</dbReference>
<dbReference type="SUPFAM" id="SSF52540">
    <property type="entry name" value="P-loop containing nucleoside triphosphate hydrolases"/>
    <property type="match status" value="1"/>
</dbReference>
<dbReference type="OrthoDB" id="9811542at2"/>
<dbReference type="InterPro" id="IPR027417">
    <property type="entry name" value="P-loop_NTPase"/>
</dbReference>
<proteinExistence type="predicted"/>
<keyword evidence="3" id="KW-1185">Reference proteome</keyword>
<name>A0A7L4ZE65_9FLAO</name>
<dbReference type="Proteomes" id="UP000464657">
    <property type="component" value="Chromosome"/>
</dbReference>
<evidence type="ECO:0000259" key="1">
    <source>
        <dbReference type="Pfam" id="PF00931"/>
    </source>
</evidence>
<protein>
    <recommendedName>
        <fullName evidence="1">NB-ARC domain-containing protein</fullName>
    </recommendedName>
</protein>
<gene>
    <name evidence="2" type="ORF">IMCC3317_04080</name>
</gene>
<dbReference type="AlphaFoldDB" id="A0A7L4ZE65"/>
<dbReference type="Gene3D" id="3.40.50.300">
    <property type="entry name" value="P-loop containing nucleotide triphosphate hydrolases"/>
    <property type="match status" value="1"/>
</dbReference>
<organism evidence="2 3">
    <name type="scientific">Kordia antarctica</name>
    <dbReference type="NCBI Taxonomy" id="1218801"/>
    <lineage>
        <taxon>Bacteria</taxon>
        <taxon>Pseudomonadati</taxon>
        <taxon>Bacteroidota</taxon>
        <taxon>Flavobacteriia</taxon>
        <taxon>Flavobacteriales</taxon>
        <taxon>Flavobacteriaceae</taxon>
        <taxon>Kordia</taxon>
    </lineage>
</organism>
<feature type="domain" description="NB-ARC" evidence="1">
    <location>
        <begin position="317"/>
        <end position="491"/>
    </location>
</feature>